<reference evidence="1 2" key="1">
    <citation type="submission" date="2020-01" db="EMBL/GenBank/DDBJ databases">
        <authorList>
            <person name="Kim M.K."/>
        </authorList>
    </citation>
    <scope>NUCLEOTIDE SEQUENCE [LARGE SCALE GENOMIC DNA]</scope>
    <source>
        <strain evidence="1 2">172606-1</strain>
    </source>
</reference>
<name>A0A6C0GKZ1_9BACT</name>
<evidence type="ECO:0000313" key="1">
    <source>
        <dbReference type="EMBL" id="QHT68678.1"/>
    </source>
</evidence>
<proteinExistence type="predicted"/>
<sequence>MKALVLYLLIYFGFLTGNFFLKNNFTDKKNYALCDQLDIANIKEDATAKSFPYSTRENACEGIYNYRARGGLSVVGLYRGDLLINEKNTNIEILPDIGVPNQIKIRAANVSVGDKHNYRLDAEISNGNSFLWDISKYLIPSGFTSNQIKIYGWLSNTGYRNVFERVSSEDIFYVPIVLNKKYDGDLQLYIRTVRDIKQIEYKVYKDDGSPIYTKKKSVESINRGKPIIIKIQSDWKNNRIVCINIIAYSNLGPEKIKVPIVFSTI</sequence>
<keyword evidence="2" id="KW-1185">Reference proteome</keyword>
<protein>
    <submittedName>
        <fullName evidence="1">Uncharacterized protein</fullName>
    </submittedName>
</protein>
<dbReference type="Proteomes" id="UP000480178">
    <property type="component" value="Chromosome"/>
</dbReference>
<organism evidence="1 2">
    <name type="scientific">Rhodocytophaga rosea</name>
    <dbReference type="NCBI Taxonomy" id="2704465"/>
    <lineage>
        <taxon>Bacteria</taxon>
        <taxon>Pseudomonadati</taxon>
        <taxon>Bacteroidota</taxon>
        <taxon>Cytophagia</taxon>
        <taxon>Cytophagales</taxon>
        <taxon>Rhodocytophagaceae</taxon>
        <taxon>Rhodocytophaga</taxon>
    </lineage>
</organism>
<dbReference type="RefSeq" id="WP_162444686.1">
    <property type="nucleotide sequence ID" value="NZ_CP048222.1"/>
</dbReference>
<dbReference type="KEGG" id="rhoz:GXP67_19530"/>
<gene>
    <name evidence="1" type="ORF">GXP67_19530</name>
</gene>
<accession>A0A6C0GKZ1</accession>
<dbReference type="EMBL" id="CP048222">
    <property type="protein sequence ID" value="QHT68678.1"/>
    <property type="molecule type" value="Genomic_DNA"/>
</dbReference>
<evidence type="ECO:0000313" key="2">
    <source>
        <dbReference type="Proteomes" id="UP000480178"/>
    </source>
</evidence>
<dbReference type="AlphaFoldDB" id="A0A6C0GKZ1"/>